<protein>
    <submittedName>
        <fullName evidence="1">Uncharacterized protein</fullName>
    </submittedName>
</protein>
<name>B3T1J9_9ZZZZ</name>
<reference evidence="1" key="1">
    <citation type="journal article" date="2008" name="ISME J.">
        <title>Genomic patterns of recombination, clonal divergence and environment in marine microbial populations.</title>
        <authorList>
            <person name="Konstantinidis K.T."/>
            <person name="Delong E.F."/>
        </authorList>
    </citation>
    <scope>NUCLEOTIDE SEQUENCE</scope>
</reference>
<dbReference type="EMBL" id="EU016576">
    <property type="protein sequence ID" value="ABZ06458.1"/>
    <property type="molecule type" value="Genomic_DNA"/>
</dbReference>
<accession>B3T1J9</accession>
<organism evidence="1">
    <name type="scientific">uncultured marine microorganism HF4000_010I05</name>
    <dbReference type="NCBI Taxonomy" id="455517"/>
    <lineage>
        <taxon>unclassified sequences</taxon>
        <taxon>environmental samples</taxon>
    </lineage>
</organism>
<gene>
    <name evidence="1" type="ORF">ALOHA_HF4000010I05ctg1g22</name>
</gene>
<evidence type="ECO:0000313" key="1">
    <source>
        <dbReference type="EMBL" id="ABZ06458.1"/>
    </source>
</evidence>
<sequence length="150" mass="17146">MLLTTIKVLNGGRLSLETKNWQQYWEPLSALGCIELDEKLSGLYSAWQSYLRSSFNPKETREYCFKYFSLLDALLSEQKESNPSSSWAKALQISLSFECFGISSLESGPVEVLGRPRMRTGSYSQRPPWDEMLRTYLGPEKPWPKSFGNG</sequence>
<proteinExistence type="predicted"/>
<dbReference type="AlphaFoldDB" id="B3T1J9"/>